<comment type="caution">
    <text evidence="1">The sequence shown here is derived from an EMBL/GenBank/DDBJ whole genome shotgun (WGS) entry which is preliminary data.</text>
</comment>
<dbReference type="Proteomes" id="UP000355283">
    <property type="component" value="Unassembled WGS sequence"/>
</dbReference>
<reference evidence="1 2" key="1">
    <citation type="submission" date="2019-01" db="EMBL/GenBank/DDBJ databases">
        <title>Nuclear Genome Assembly of the Microalgal Biofuel strain Nannochloropsis salina CCMP1776.</title>
        <authorList>
            <person name="Hovde B."/>
        </authorList>
    </citation>
    <scope>NUCLEOTIDE SEQUENCE [LARGE SCALE GENOMIC DNA]</scope>
    <source>
        <strain evidence="1 2">CCMP1776</strain>
    </source>
</reference>
<accession>A0A4D9D4R2</accession>
<dbReference type="EMBL" id="SDOX01000008">
    <property type="protein sequence ID" value="TFJ86430.1"/>
    <property type="molecule type" value="Genomic_DNA"/>
</dbReference>
<protein>
    <submittedName>
        <fullName evidence="1">Uncharacterized protein</fullName>
    </submittedName>
</protein>
<gene>
    <name evidence="1" type="ORF">NSK_002087</name>
</gene>
<name>A0A4D9D4R2_9STRA</name>
<proteinExistence type="predicted"/>
<organism evidence="1 2">
    <name type="scientific">Nannochloropsis salina CCMP1776</name>
    <dbReference type="NCBI Taxonomy" id="1027361"/>
    <lineage>
        <taxon>Eukaryota</taxon>
        <taxon>Sar</taxon>
        <taxon>Stramenopiles</taxon>
        <taxon>Ochrophyta</taxon>
        <taxon>Eustigmatophyceae</taxon>
        <taxon>Eustigmatales</taxon>
        <taxon>Monodopsidaceae</taxon>
        <taxon>Microchloropsis</taxon>
        <taxon>Microchloropsis salina</taxon>
    </lineage>
</organism>
<evidence type="ECO:0000313" key="1">
    <source>
        <dbReference type="EMBL" id="TFJ86430.1"/>
    </source>
</evidence>
<sequence>MTVTAGASRYEITTPTTPALAQARPTLLYSKVKEQGEQVYLCLLVFLERDSRVLPILALTPWTVLNIAFSKATMYR</sequence>
<dbReference type="AlphaFoldDB" id="A0A4D9D4R2"/>
<evidence type="ECO:0000313" key="2">
    <source>
        <dbReference type="Proteomes" id="UP000355283"/>
    </source>
</evidence>
<keyword evidence="2" id="KW-1185">Reference proteome</keyword>